<dbReference type="GO" id="GO:0003700">
    <property type="term" value="F:DNA-binding transcription factor activity"/>
    <property type="evidence" value="ECO:0007669"/>
    <property type="project" value="InterPro"/>
</dbReference>
<evidence type="ECO:0000313" key="3">
    <source>
        <dbReference type="Proteomes" id="UP000199063"/>
    </source>
</evidence>
<organism evidence="2 3">
    <name type="scientific">Streptomyces wuyuanensis</name>
    <dbReference type="NCBI Taxonomy" id="1196353"/>
    <lineage>
        <taxon>Bacteria</taxon>
        <taxon>Bacillati</taxon>
        <taxon>Actinomycetota</taxon>
        <taxon>Actinomycetes</taxon>
        <taxon>Kitasatosporales</taxon>
        <taxon>Streptomycetaceae</taxon>
        <taxon>Streptomyces</taxon>
    </lineage>
</organism>
<accession>A0A1H0DP45</accession>
<evidence type="ECO:0000259" key="1">
    <source>
        <dbReference type="PROSITE" id="PS50995"/>
    </source>
</evidence>
<gene>
    <name evidence="2" type="ORF">SAMN05444921_13524</name>
</gene>
<dbReference type="InterPro" id="IPR036390">
    <property type="entry name" value="WH_DNA-bd_sf"/>
</dbReference>
<dbReference type="PROSITE" id="PS50995">
    <property type="entry name" value="HTH_MARR_2"/>
    <property type="match status" value="1"/>
</dbReference>
<evidence type="ECO:0000313" key="2">
    <source>
        <dbReference type="EMBL" id="SDN71849.1"/>
    </source>
</evidence>
<proteinExistence type="predicted"/>
<name>A0A1H0DP45_9ACTN</name>
<dbReference type="Proteomes" id="UP000199063">
    <property type="component" value="Unassembled WGS sequence"/>
</dbReference>
<dbReference type="GO" id="GO:0003677">
    <property type="term" value="F:DNA binding"/>
    <property type="evidence" value="ECO:0007669"/>
    <property type="project" value="UniProtKB-KW"/>
</dbReference>
<reference evidence="3" key="1">
    <citation type="submission" date="2016-10" db="EMBL/GenBank/DDBJ databases">
        <authorList>
            <person name="Varghese N."/>
            <person name="Submissions S."/>
        </authorList>
    </citation>
    <scope>NUCLEOTIDE SEQUENCE [LARGE SCALE GENOMIC DNA]</scope>
    <source>
        <strain evidence="3">CGMCC 4.7042</strain>
    </source>
</reference>
<dbReference type="PANTHER" id="PTHR33164">
    <property type="entry name" value="TRANSCRIPTIONAL REGULATOR, MARR FAMILY"/>
    <property type="match status" value="1"/>
</dbReference>
<dbReference type="EMBL" id="FNHI01000035">
    <property type="protein sequence ID" value="SDN71849.1"/>
    <property type="molecule type" value="Genomic_DNA"/>
</dbReference>
<dbReference type="GO" id="GO:0006950">
    <property type="term" value="P:response to stress"/>
    <property type="evidence" value="ECO:0007669"/>
    <property type="project" value="TreeGrafter"/>
</dbReference>
<dbReference type="SMART" id="SM00347">
    <property type="entry name" value="HTH_MARR"/>
    <property type="match status" value="1"/>
</dbReference>
<protein>
    <submittedName>
        <fullName evidence="2">DNA-binding transcriptional regulator, MarR family</fullName>
    </submittedName>
</protein>
<dbReference type="InterPro" id="IPR000835">
    <property type="entry name" value="HTH_MarR-typ"/>
</dbReference>
<dbReference type="SUPFAM" id="SSF46785">
    <property type="entry name" value="Winged helix' DNA-binding domain"/>
    <property type="match status" value="1"/>
</dbReference>
<dbReference type="Pfam" id="PF12802">
    <property type="entry name" value="MarR_2"/>
    <property type="match status" value="1"/>
</dbReference>
<dbReference type="PANTHER" id="PTHR33164:SF99">
    <property type="entry name" value="MARR FAMILY REGULATORY PROTEIN"/>
    <property type="match status" value="1"/>
</dbReference>
<dbReference type="AlphaFoldDB" id="A0A1H0DP45"/>
<dbReference type="Gene3D" id="1.10.10.10">
    <property type="entry name" value="Winged helix-like DNA-binding domain superfamily/Winged helix DNA-binding domain"/>
    <property type="match status" value="1"/>
</dbReference>
<keyword evidence="3" id="KW-1185">Reference proteome</keyword>
<dbReference type="InterPro" id="IPR036388">
    <property type="entry name" value="WH-like_DNA-bd_sf"/>
</dbReference>
<sequence length="147" mass="16039">MPVPQPLTTDEEAVVRSLARVIYALPRAVDADMLREQSLSLIEYMALAFLSEAPDQQMRMGDLASAVEMSGSGMSRLADRLAKEGLIQRVKSAQDARGWNAVLTDEGLTRLRTAWPTHLASVRHNFLDHLAGLDLGKLAAALRTIGT</sequence>
<keyword evidence="2" id="KW-0238">DNA-binding</keyword>
<feature type="domain" description="HTH marR-type" evidence="1">
    <location>
        <begin position="11"/>
        <end position="147"/>
    </location>
</feature>
<dbReference type="STRING" id="1196353.SAMN05444921_13524"/>
<dbReference type="InterPro" id="IPR039422">
    <property type="entry name" value="MarR/SlyA-like"/>
</dbReference>